<evidence type="ECO:0000313" key="3">
    <source>
        <dbReference type="Proteomes" id="UP001066276"/>
    </source>
</evidence>
<name>A0AAV7PQ88_PLEWA</name>
<dbReference type="Proteomes" id="UP001066276">
    <property type="component" value="Chromosome 7"/>
</dbReference>
<evidence type="ECO:0000313" key="2">
    <source>
        <dbReference type="EMBL" id="KAJ1130461.1"/>
    </source>
</evidence>
<dbReference type="EMBL" id="JANPWB010000011">
    <property type="protein sequence ID" value="KAJ1130461.1"/>
    <property type="molecule type" value="Genomic_DNA"/>
</dbReference>
<reference evidence="2" key="1">
    <citation type="journal article" date="2022" name="bioRxiv">
        <title>Sequencing and chromosome-scale assembly of the giantPleurodeles waltlgenome.</title>
        <authorList>
            <person name="Brown T."/>
            <person name="Elewa A."/>
            <person name="Iarovenko S."/>
            <person name="Subramanian E."/>
            <person name="Araus A.J."/>
            <person name="Petzold A."/>
            <person name="Susuki M."/>
            <person name="Suzuki K.-i.T."/>
            <person name="Hayashi T."/>
            <person name="Toyoda A."/>
            <person name="Oliveira C."/>
            <person name="Osipova E."/>
            <person name="Leigh N.D."/>
            <person name="Simon A."/>
            <person name="Yun M.H."/>
        </authorList>
    </citation>
    <scope>NUCLEOTIDE SEQUENCE</scope>
    <source>
        <strain evidence="2">20211129_DDA</strain>
        <tissue evidence="2">Liver</tissue>
    </source>
</reference>
<feature type="region of interest" description="Disordered" evidence="1">
    <location>
        <begin position="1"/>
        <end position="76"/>
    </location>
</feature>
<gene>
    <name evidence="2" type="ORF">NDU88_008813</name>
</gene>
<accession>A0AAV7PQ88</accession>
<feature type="compositionally biased region" description="Basic residues" evidence="1">
    <location>
        <begin position="1"/>
        <end position="14"/>
    </location>
</feature>
<protein>
    <submittedName>
        <fullName evidence="2">Uncharacterized protein</fullName>
    </submittedName>
</protein>
<dbReference type="AlphaFoldDB" id="A0AAV7PQ88"/>
<keyword evidence="3" id="KW-1185">Reference proteome</keyword>
<comment type="caution">
    <text evidence="2">The sequence shown here is derived from an EMBL/GenBank/DDBJ whole genome shotgun (WGS) entry which is preliminary data.</text>
</comment>
<sequence>MPKKLPLGPHKKEKKGAMSHVTHQPGIRQPKRQARPRPVRTVHQINTRPAGPHSPAWSPAPNWHLTRPAASPSLPL</sequence>
<proteinExistence type="predicted"/>
<evidence type="ECO:0000256" key="1">
    <source>
        <dbReference type="SAM" id="MobiDB-lite"/>
    </source>
</evidence>
<feature type="compositionally biased region" description="Basic residues" evidence="1">
    <location>
        <begin position="29"/>
        <end position="40"/>
    </location>
</feature>
<organism evidence="2 3">
    <name type="scientific">Pleurodeles waltl</name>
    <name type="common">Iberian ribbed newt</name>
    <dbReference type="NCBI Taxonomy" id="8319"/>
    <lineage>
        <taxon>Eukaryota</taxon>
        <taxon>Metazoa</taxon>
        <taxon>Chordata</taxon>
        <taxon>Craniata</taxon>
        <taxon>Vertebrata</taxon>
        <taxon>Euteleostomi</taxon>
        <taxon>Amphibia</taxon>
        <taxon>Batrachia</taxon>
        <taxon>Caudata</taxon>
        <taxon>Salamandroidea</taxon>
        <taxon>Salamandridae</taxon>
        <taxon>Pleurodelinae</taxon>
        <taxon>Pleurodeles</taxon>
    </lineage>
</organism>